<evidence type="ECO:0000256" key="2">
    <source>
        <dbReference type="ARBA" id="ARBA00022801"/>
    </source>
</evidence>
<dbReference type="InterPro" id="IPR050474">
    <property type="entry name" value="Hel308_SKI2-like"/>
</dbReference>
<dbReference type="InterPro" id="IPR004179">
    <property type="entry name" value="Sec63-dom"/>
</dbReference>
<keyword evidence="1" id="KW-0547">Nucleotide-binding</keyword>
<dbReference type="Pfam" id="PF23445">
    <property type="entry name" value="WHD_SNRNP200"/>
    <property type="match status" value="1"/>
</dbReference>
<dbReference type="Gene3D" id="1.10.10.10">
    <property type="entry name" value="Winged helix-like DNA-binding domain superfamily/Winged helix DNA-binding domain"/>
    <property type="match status" value="1"/>
</dbReference>
<sequence>MLGRAGRPQYDTFGEGVIITNHSELQYYLSLLNQQLPIESQFVGKLADNLNAEVVLGNVRNRDEAVQWLGYTYYYVRLLRSPGLIIHSAAVLLEKCQLIKYERASGKFQSTELGNIASHYYVTYNSMMVYNQNLRGGMAMIELFRVFAGISEFKLVPVRQEEKAELARLREGTKEAFNLLRSLSETSADFRDHVRCTLGSIIMRVAYGFDDTETNRRLVTDAKKPVQSFTEAIVPGRYLVNSFPSLGKIPDWFPGAGFK</sequence>
<gene>
    <name evidence="7" type="ORF">H1R20_g2706</name>
</gene>
<dbReference type="GO" id="GO:0016787">
    <property type="term" value="F:hydrolase activity"/>
    <property type="evidence" value="ECO:0007669"/>
    <property type="project" value="UniProtKB-KW"/>
</dbReference>
<dbReference type="GO" id="GO:0005634">
    <property type="term" value="C:nucleus"/>
    <property type="evidence" value="ECO:0007669"/>
    <property type="project" value="TreeGrafter"/>
</dbReference>
<accession>A0A9W8JGS8</accession>
<dbReference type="GO" id="GO:0005524">
    <property type="term" value="F:ATP binding"/>
    <property type="evidence" value="ECO:0007669"/>
    <property type="project" value="UniProtKB-KW"/>
</dbReference>
<dbReference type="OrthoDB" id="1055148at2759"/>
<dbReference type="InterPro" id="IPR027417">
    <property type="entry name" value="P-loop_NTPase"/>
</dbReference>
<evidence type="ECO:0000313" key="8">
    <source>
        <dbReference type="Proteomes" id="UP001140091"/>
    </source>
</evidence>
<keyword evidence="2" id="KW-0378">Hydrolase</keyword>
<dbReference type="InterPro" id="IPR036390">
    <property type="entry name" value="WH_DNA-bd_sf"/>
</dbReference>
<evidence type="ECO:0000259" key="6">
    <source>
        <dbReference type="Pfam" id="PF23445"/>
    </source>
</evidence>
<dbReference type="InterPro" id="IPR057842">
    <property type="entry name" value="WH_MER3"/>
</dbReference>
<dbReference type="Pfam" id="PF02889">
    <property type="entry name" value="Sec63"/>
    <property type="match status" value="1"/>
</dbReference>
<feature type="domain" description="SEC63" evidence="5">
    <location>
        <begin position="110"/>
        <end position="172"/>
    </location>
</feature>
<keyword evidence="3" id="KW-0347">Helicase</keyword>
<organism evidence="7 8">
    <name type="scientific">Candolleomyces eurysporus</name>
    <dbReference type="NCBI Taxonomy" id="2828524"/>
    <lineage>
        <taxon>Eukaryota</taxon>
        <taxon>Fungi</taxon>
        <taxon>Dikarya</taxon>
        <taxon>Basidiomycota</taxon>
        <taxon>Agaricomycotina</taxon>
        <taxon>Agaricomycetes</taxon>
        <taxon>Agaricomycetidae</taxon>
        <taxon>Agaricales</taxon>
        <taxon>Agaricineae</taxon>
        <taxon>Psathyrellaceae</taxon>
        <taxon>Candolleomyces</taxon>
    </lineage>
</organism>
<name>A0A9W8JGS8_9AGAR</name>
<feature type="domain" description="MER3 helicase-like winged helix" evidence="6">
    <location>
        <begin position="39"/>
        <end position="84"/>
    </location>
</feature>
<evidence type="ECO:0000256" key="4">
    <source>
        <dbReference type="ARBA" id="ARBA00022840"/>
    </source>
</evidence>
<evidence type="ECO:0000313" key="7">
    <source>
        <dbReference type="EMBL" id="KAJ2934395.1"/>
    </source>
</evidence>
<dbReference type="Gene3D" id="3.40.50.300">
    <property type="entry name" value="P-loop containing nucleotide triphosphate hydrolases"/>
    <property type="match status" value="1"/>
</dbReference>
<evidence type="ECO:0000256" key="1">
    <source>
        <dbReference type="ARBA" id="ARBA00022741"/>
    </source>
</evidence>
<dbReference type="AlphaFoldDB" id="A0A9W8JGS8"/>
<dbReference type="PANTHER" id="PTHR47961:SF4">
    <property type="entry name" value="ACTIVATING SIGNAL COINTEGRATOR 1 COMPLEX SUBUNIT 3"/>
    <property type="match status" value="1"/>
</dbReference>
<comment type="caution">
    <text evidence="7">The sequence shown here is derived from an EMBL/GenBank/DDBJ whole genome shotgun (WGS) entry which is preliminary data.</text>
</comment>
<keyword evidence="4" id="KW-0067">ATP-binding</keyword>
<evidence type="ECO:0000259" key="5">
    <source>
        <dbReference type="Pfam" id="PF02889"/>
    </source>
</evidence>
<feature type="non-terminal residue" evidence="7">
    <location>
        <position position="1"/>
    </location>
</feature>
<dbReference type="Proteomes" id="UP001140091">
    <property type="component" value="Unassembled WGS sequence"/>
</dbReference>
<dbReference type="GO" id="GO:0000712">
    <property type="term" value="P:resolution of meiotic recombination intermediates"/>
    <property type="evidence" value="ECO:0007669"/>
    <property type="project" value="TreeGrafter"/>
</dbReference>
<keyword evidence="8" id="KW-1185">Reference proteome</keyword>
<dbReference type="InterPro" id="IPR036388">
    <property type="entry name" value="WH-like_DNA-bd_sf"/>
</dbReference>
<dbReference type="GO" id="GO:0003678">
    <property type="term" value="F:DNA helicase activity"/>
    <property type="evidence" value="ECO:0007669"/>
    <property type="project" value="TreeGrafter"/>
</dbReference>
<dbReference type="EMBL" id="JANBPK010000719">
    <property type="protein sequence ID" value="KAJ2934395.1"/>
    <property type="molecule type" value="Genomic_DNA"/>
</dbReference>
<reference evidence="7" key="1">
    <citation type="submission" date="2022-06" db="EMBL/GenBank/DDBJ databases">
        <title>Genome Sequence of Candolleomyces eurysporus.</title>
        <authorList>
            <person name="Buettner E."/>
        </authorList>
    </citation>
    <scope>NUCLEOTIDE SEQUENCE</scope>
    <source>
        <strain evidence="7">VTCC 930004</strain>
    </source>
</reference>
<dbReference type="PANTHER" id="PTHR47961">
    <property type="entry name" value="DNA POLYMERASE THETA, PUTATIVE (AFU_ORTHOLOGUE AFUA_1G05260)-RELATED"/>
    <property type="match status" value="1"/>
</dbReference>
<proteinExistence type="predicted"/>
<dbReference type="Gene3D" id="1.10.3380.10">
    <property type="entry name" value="Sec63 N-terminal domain-like domain"/>
    <property type="match status" value="1"/>
</dbReference>
<protein>
    <recommendedName>
        <fullName evidence="9">SEC63 domain-containing protein</fullName>
    </recommendedName>
</protein>
<dbReference type="FunFam" id="1.10.10.10:FF:000024">
    <property type="entry name" value="U5 small nuclear ribonucleoprotein helicase"/>
    <property type="match status" value="1"/>
</dbReference>
<evidence type="ECO:0000256" key="3">
    <source>
        <dbReference type="ARBA" id="ARBA00022806"/>
    </source>
</evidence>
<evidence type="ECO:0008006" key="9">
    <source>
        <dbReference type="Google" id="ProtNLM"/>
    </source>
</evidence>
<dbReference type="SUPFAM" id="SSF46785">
    <property type="entry name" value="Winged helix' DNA-binding domain"/>
    <property type="match status" value="1"/>
</dbReference>